<evidence type="ECO:0000313" key="5">
    <source>
        <dbReference type="EMBL" id="KIO33814.1"/>
    </source>
</evidence>
<dbReference type="AlphaFoldDB" id="A0A0C3QXL1"/>
<dbReference type="PANTHER" id="PTHR16255">
    <property type="entry name" value="REQUIRED FOR MEIOTIC NUCLEAR DIVISION PROTEIN 1 HOMOLOG"/>
    <property type="match status" value="1"/>
</dbReference>
<sequence length="464" mass="52250">MASKPTLPTTNQNTTAVSAVEAKTRGPLRTTKGAHKLKVLPEQPETPPAAPVTSDEDREETTASGDDELEPEDEDEAPVYKQISQIPAGTARRDALRLTKKQKAKLPRVTAYCTANSYKMPELLKFFMARKEAYRTAPKQFDEVIYTPYSYESTPSSSSPTKQRPAITPKSFVQEGDLLGVPELRPTEEPQTERNDGNGAGPNQDEDPEMMTPLAQAMLRRQGRPRFDAVSDQDNPSTPEAFLFDYGTVVLWGMTEAQEKRFLHSLRKFEVEKLPPNDVESEDLNYYYANYSRIYNDVITLRKGSSYMTKLALSHALAQSVKISLFEELISNTIDQTKDIPEVISETGKIGMPHNEIMQQIGQLFILRMNINLVGSVLDSPELFWSFPDLQPLYDAARSYLEIPQRVDLLNARVEVLQDMLRLLKESVSSRHAERLEQIVIFLIGIEIILGIVTIAIDLFSAYE</sequence>
<reference evidence="5 6" key="1">
    <citation type="submission" date="2014-04" db="EMBL/GenBank/DDBJ databases">
        <authorList>
            <consortium name="DOE Joint Genome Institute"/>
            <person name="Kuo A."/>
            <person name="Girlanda M."/>
            <person name="Perotto S."/>
            <person name="Kohler A."/>
            <person name="Nagy L.G."/>
            <person name="Floudas D."/>
            <person name="Copeland A."/>
            <person name="Barry K.W."/>
            <person name="Cichocki N."/>
            <person name="Veneault-Fourrey C."/>
            <person name="LaButti K."/>
            <person name="Lindquist E.A."/>
            <person name="Lipzen A."/>
            <person name="Lundell T."/>
            <person name="Morin E."/>
            <person name="Murat C."/>
            <person name="Sun H."/>
            <person name="Tunlid A."/>
            <person name="Henrissat B."/>
            <person name="Grigoriev I.V."/>
            <person name="Hibbett D.S."/>
            <person name="Martin F."/>
            <person name="Nordberg H.P."/>
            <person name="Cantor M.N."/>
            <person name="Hua S.X."/>
        </authorList>
    </citation>
    <scope>NUCLEOTIDE SEQUENCE [LARGE SCALE GENOMIC DNA]</scope>
    <source>
        <strain evidence="5 6">MUT 4182</strain>
    </source>
</reference>
<evidence type="ECO:0000256" key="3">
    <source>
        <dbReference type="SAM" id="Phobius"/>
    </source>
</evidence>
<feature type="transmembrane region" description="Helical" evidence="3">
    <location>
        <begin position="439"/>
        <end position="460"/>
    </location>
</feature>
<dbReference type="STRING" id="1051891.A0A0C3QXL1"/>
<dbReference type="PANTHER" id="PTHR16255:SF15">
    <property type="entry name" value="SPORULATION PROTEIN RMD1"/>
    <property type="match status" value="1"/>
</dbReference>
<feature type="compositionally biased region" description="Polar residues" evidence="2">
    <location>
        <begin position="1"/>
        <end position="17"/>
    </location>
</feature>
<dbReference type="OrthoDB" id="18302at2759"/>
<feature type="compositionally biased region" description="Acidic residues" evidence="2">
    <location>
        <begin position="54"/>
        <end position="77"/>
    </location>
</feature>
<reference evidence="6" key="2">
    <citation type="submission" date="2015-01" db="EMBL/GenBank/DDBJ databases">
        <title>Evolutionary Origins and Diversification of the Mycorrhizal Mutualists.</title>
        <authorList>
            <consortium name="DOE Joint Genome Institute"/>
            <consortium name="Mycorrhizal Genomics Consortium"/>
            <person name="Kohler A."/>
            <person name="Kuo A."/>
            <person name="Nagy L.G."/>
            <person name="Floudas D."/>
            <person name="Copeland A."/>
            <person name="Barry K.W."/>
            <person name="Cichocki N."/>
            <person name="Veneault-Fourrey C."/>
            <person name="LaButti K."/>
            <person name="Lindquist E.A."/>
            <person name="Lipzen A."/>
            <person name="Lundell T."/>
            <person name="Morin E."/>
            <person name="Murat C."/>
            <person name="Riley R."/>
            <person name="Ohm R."/>
            <person name="Sun H."/>
            <person name="Tunlid A."/>
            <person name="Henrissat B."/>
            <person name="Grigoriev I.V."/>
            <person name="Hibbett D.S."/>
            <person name="Martin F."/>
        </authorList>
    </citation>
    <scope>NUCLEOTIDE SEQUENCE [LARGE SCALE GENOMIC DNA]</scope>
    <source>
        <strain evidence="6">MUT 4182</strain>
    </source>
</reference>
<dbReference type="InterPro" id="IPR051624">
    <property type="entry name" value="RMD1/Sad1-interacting"/>
</dbReference>
<keyword evidence="6" id="KW-1185">Reference proteome</keyword>
<feature type="region of interest" description="Disordered" evidence="2">
    <location>
        <begin position="1"/>
        <end position="92"/>
    </location>
</feature>
<name>A0A0C3QXL1_9AGAM</name>
<keyword evidence="3" id="KW-0812">Transmembrane</keyword>
<evidence type="ECO:0000256" key="1">
    <source>
        <dbReference type="ARBA" id="ARBA00008306"/>
    </source>
</evidence>
<evidence type="ECO:0000259" key="4">
    <source>
        <dbReference type="Pfam" id="PF02582"/>
    </source>
</evidence>
<feature type="domain" description="DUF155" evidence="4">
    <location>
        <begin position="242"/>
        <end position="411"/>
    </location>
</feature>
<evidence type="ECO:0000256" key="2">
    <source>
        <dbReference type="SAM" id="MobiDB-lite"/>
    </source>
</evidence>
<dbReference type="EMBL" id="KN822946">
    <property type="protein sequence ID" value="KIO33814.1"/>
    <property type="molecule type" value="Genomic_DNA"/>
</dbReference>
<dbReference type="InterPro" id="IPR003734">
    <property type="entry name" value="DUF155"/>
</dbReference>
<organism evidence="5 6">
    <name type="scientific">Tulasnella calospora MUT 4182</name>
    <dbReference type="NCBI Taxonomy" id="1051891"/>
    <lineage>
        <taxon>Eukaryota</taxon>
        <taxon>Fungi</taxon>
        <taxon>Dikarya</taxon>
        <taxon>Basidiomycota</taxon>
        <taxon>Agaricomycotina</taxon>
        <taxon>Agaricomycetes</taxon>
        <taxon>Cantharellales</taxon>
        <taxon>Tulasnellaceae</taxon>
        <taxon>Tulasnella</taxon>
    </lineage>
</organism>
<dbReference type="Pfam" id="PF02582">
    <property type="entry name" value="DUF155"/>
    <property type="match status" value="1"/>
</dbReference>
<evidence type="ECO:0000313" key="6">
    <source>
        <dbReference type="Proteomes" id="UP000054248"/>
    </source>
</evidence>
<keyword evidence="3" id="KW-1133">Transmembrane helix</keyword>
<dbReference type="Proteomes" id="UP000054248">
    <property type="component" value="Unassembled WGS sequence"/>
</dbReference>
<feature type="compositionally biased region" description="Basic and acidic residues" evidence="2">
    <location>
        <begin position="185"/>
        <end position="196"/>
    </location>
</feature>
<protein>
    <recommendedName>
        <fullName evidence="4">DUF155 domain-containing protein</fullName>
    </recommendedName>
</protein>
<feature type="region of interest" description="Disordered" evidence="2">
    <location>
        <begin position="172"/>
        <end position="209"/>
    </location>
</feature>
<comment type="similarity">
    <text evidence="1">Belongs to the RMD1/sif2 family.</text>
</comment>
<dbReference type="GO" id="GO:0005739">
    <property type="term" value="C:mitochondrion"/>
    <property type="evidence" value="ECO:0007669"/>
    <property type="project" value="UniProtKB-ARBA"/>
</dbReference>
<accession>A0A0C3QXL1</accession>
<proteinExistence type="inferred from homology"/>
<dbReference type="HOGENOM" id="CLU_011220_1_0_1"/>
<gene>
    <name evidence="5" type="ORF">M407DRAFT_229695</name>
</gene>
<keyword evidence="3" id="KW-0472">Membrane</keyword>